<sequence length="275" mass="32614">TNKIMEVVPLLAAARRTSKDEVDYYGHMAELGFDATWADWWWKITEIRLDPGTITRAWLRDKPTYEKLWEDLKHQGWTEDRIEVAKELAKIIPPLADMVRFADYSAFDPEVIAKWYKFYDAPKWVADPMSLIGITNEPPRDWANKYWFSHYVQPGRFELGEMFRRSEGWKLGATPEASEKSRELGITEDDVTLAYRTMAYSEFWQKRLLELAKAVPTRVDVRRWWDMRTIDEPRLKEIYLKLGYFGSDLDDYVLWTKVYTAFPDLIARFKNGWIS</sequence>
<accession>X1RBF5</accession>
<name>X1RBF5_9ZZZZ</name>
<dbReference type="AlphaFoldDB" id="X1RBF5"/>
<feature type="non-terminal residue" evidence="1">
    <location>
        <position position="275"/>
    </location>
</feature>
<reference evidence="1" key="1">
    <citation type="journal article" date="2014" name="Front. Microbiol.">
        <title>High frequency of phylogenetically diverse reductive dehalogenase-homologous genes in deep subseafloor sedimentary metagenomes.</title>
        <authorList>
            <person name="Kawai M."/>
            <person name="Futagami T."/>
            <person name="Toyoda A."/>
            <person name="Takaki Y."/>
            <person name="Nishi S."/>
            <person name="Hori S."/>
            <person name="Arai W."/>
            <person name="Tsubouchi T."/>
            <person name="Morono Y."/>
            <person name="Uchiyama I."/>
            <person name="Ito T."/>
            <person name="Fujiyama A."/>
            <person name="Inagaki F."/>
            <person name="Takami H."/>
        </authorList>
    </citation>
    <scope>NUCLEOTIDE SEQUENCE</scope>
    <source>
        <strain evidence="1">Expedition CK06-06</strain>
    </source>
</reference>
<comment type="caution">
    <text evidence="1">The sequence shown here is derived from an EMBL/GenBank/DDBJ whole genome shotgun (WGS) entry which is preliminary data.</text>
</comment>
<proteinExistence type="predicted"/>
<gene>
    <name evidence="1" type="ORF">S12H4_10587</name>
</gene>
<dbReference type="EMBL" id="BARW01004557">
    <property type="protein sequence ID" value="GAI64366.1"/>
    <property type="molecule type" value="Genomic_DNA"/>
</dbReference>
<evidence type="ECO:0000313" key="1">
    <source>
        <dbReference type="EMBL" id="GAI64366.1"/>
    </source>
</evidence>
<organism evidence="1">
    <name type="scientific">marine sediment metagenome</name>
    <dbReference type="NCBI Taxonomy" id="412755"/>
    <lineage>
        <taxon>unclassified sequences</taxon>
        <taxon>metagenomes</taxon>
        <taxon>ecological metagenomes</taxon>
    </lineage>
</organism>
<feature type="non-terminal residue" evidence="1">
    <location>
        <position position="1"/>
    </location>
</feature>
<protein>
    <submittedName>
        <fullName evidence="1">Uncharacterized protein</fullName>
    </submittedName>
</protein>